<proteinExistence type="predicted"/>
<dbReference type="RefSeq" id="WP_387702366.1">
    <property type="nucleotide sequence ID" value="NZ_JBIAMX010000017.1"/>
</dbReference>
<keyword evidence="2" id="KW-1185">Reference proteome</keyword>
<comment type="caution">
    <text evidence="1">The sequence shown here is derived from an EMBL/GenBank/DDBJ whole genome shotgun (WGS) entry which is preliminary data.</text>
</comment>
<dbReference type="InterPro" id="IPR046288">
    <property type="entry name" value="DUF6325"/>
</dbReference>
<evidence type="ECO:0000313" key="1">
    <source>
        <dbReference type="EMBL" id="MFF0545924.1"/>
    </source>
</evidence>
<protein>
    <submittedName>
        <fullName evidence="1">DUF6325 family protein</fullName>
    </submittedName>
</protein>
<evidence type="ECO:0000313" key="2">
    <source>
        <dbReference type="Proteomes" id="UP001601444"/>
    </source>
</evidence>
<sequence length="141" mass="14440">MADSSVLGPVELLVLTFPGTRVAAAVSEALATVVARGDVTLLDLVVLSADEAGSVSEFEIDDEVAAIGLTGLTASELDLVSDSDLDVVREGLEPGTTAVVLVFENTWARNLAATVRAAEGRVDLHVQVPRDALDAAIAAAS</sequence>
<reference evidence="1 2" key="1">
    <citation type="submission" date="2024-10" db="EMBL/GenBank/DDBJ databases">
        <title>The Natural Products Discovery Center: Release of the First 8490 Sequenced Strains for Exploring Actinobacteria Biosynthetic Diversity.</title>
        <authorList>
            <person name="Kalkreuter E."/>
            <person name="Kautsar S.A."/>
            <person name="Yang D."/>
            <person name="Bader C.D."/>
            <person name="Teijaro C.N."/>
            <person name="Fluegel L."/>
            <person name="Davis C.M."/>
            <person name="Simpson J.R."/>
            <person name="Lauterbach L."/>
            <person name="Steele A.D."/>
            <person name="Gui C."/>
            <person name="Meng S."/>
            <person name="Li G."/>
            <person name="Viehrig K."/>
            <person name="Ye F."/>
            <person name="Su P."/>
            <person name="Kiefer A.F."/>
            <person name="Nichols A."/>
            <person name="Cepeda A.J."/>
            <person name="Yan W."/>
            <person name="Fan B."/>
            <person name="Jiang Y."/>
            <person name="Adhikari A."/>
            <person name="Zheng C.-J."/>
            <person name="Schuster L."/>
            <person name="Cowan T.M."/>
            <person name="Smanski M.J."/>
            <person name="Chevrette M.G."/>
            <person name="De Carvalho L.P.S."/>
            <person name="Shen B."/>
        </authorList>
    </citation>
    <scope>NUCLEOTIDE SEQUENCE [LARGE SCALE GENOMIC DNA]</scope>
    <source>
        <strain evidence="1 2">NPDC004045</strain>
    </source>
</reference>
<accession>A0ABW6PU79</accession>
<dbReference type="Pfam" id="PF19850">
    <property type="entry name" value="DUF6325"/>
    <property type="match status" value="1"/>
</dbReference>
<name>A0ABW6PU79_9NOCA</name>
<gene>
    <name evidence="1" type="ORF">ACFYTF_24090</name>
</gene>
<dbReference type="Proteomes" id="UP001601444">
    <property type="component" value="Unassembled WGS sequence"/>
</dbReference>
<dbReference type="EMBL" id="JBIAMX010000017">
    <property type="protein sequence ID" value="MFF0545924.1"/>
    <property type="molecule type" value="Genomic_DNA"/>
</dbReference>
<organism evidence="1 2">
    <name type="scientific">Nocardia thailandica</name>
    <dbReference type="NCBI Taxonomy" id="257275"/>
    <lineage>
        <taxon>Bacteria</taxon>
        <taxon>Bacillati</taxon>
        <taxon>Actinomycetota</taxon>
        <taxon>Actinomycetes</taxon>
        <taxon>Mycobacteriales</taxon>
        <taxon>Nocardiaceae</taxon>
        <taxon>Nocardia</taxon>
    </lineage>
</organism>